<evidence type="ECO:0000313" key="5">
    <source>
        <dbReference type="Proteomes" id="UP000499080"/>
    </source>
</evidence>
<dbReference type="GO" id="GO:0005634">
    <property type="term" value="C:nucleus"/>
    <property type="evidence" value="ECO:0007669"/>
    <property type="project" value="TreeGrafter"/>
</dbReference>
<dbReference type="Proteomes" id="UP000499080">
    <property type="component" value="Unassembled WGS sequence"/>
</dbReference>
<evidence type="ECO:0000256" key="2">
    <source>
        <dbReference type="ARBA" id="ARBA00022703"/>
    </source>
</evidence>
<dbReference type="SUPFAM" id="SSF48371">
    <property type="entry name" value="ARM repeat"/>
    <property type="match status" value="1"/>
</dbReference>
<keyword evidence="2" id="KW-0053">Apoptosis</keyword>
<evidence type="ECO:0000256" key="3">
    <source>
        <dbReference type="SAM" id="MobiDB-lite"/>
    </source>
</evidence>
<evidence type="ECO:0000256" key="1">
    <source>
        <dbReference type="ARBA" id="ARBA00009515"/>
    </source>
</evidence>
<dbReference type="GO" id="GO:0003723">
    <property type="term" value="F:RNA binding"/>
    <property type="evidence" value="ECO:0007669"/>
    <property type="project" value="TreeGrafter"/>
</dbReference>
<reference evidence="4 5" key="1">
    <citation type="journal article" date="2019" name="Sci. Rep.">
        <title>Orb-weaving spider Araneus ventricosus genome elucidates the spidroin gene catalogue.</title>
        <authorList>
            <person name="Kono N."/>
            <person name="Nakamura H."/>
            <person name="Ohtoshi R."/>
            <person name="Moran D.A.P."/>
            <person name="Shinohara A."/>
            <person name="Yoshida Y."/>
            <person name="Fujiwara M."/>
            <person name="Mori M."/>
            <person name="Tomita M."/>
            <person name="Arakawa K."/>
        </authorList>
    </citation>
    <scope>NUCLEOTIDE SEQUENCE [LARGE SCALE GENOMIC DNA]</scope>
</reference>
<dbReference type="EMBL" id="BGPR01000763">
    <property type="protein sequence ID" value="GBM34546.1"/>
    <property type="molecule type" value="Genomic_DNA"/>
</dbReference>
<dbReference type="InterPro" id="IPR011989">
    <property type="entry name" value="ARM-like"/>
</dbReference>
<dbReference type="InterPro" id="IPR016024">
    <property type="entry name" value="ARM-type_fold"/>
</dbReference>
<feature type="compositionally biased region" description="Basic and acidic residues" evidence="3">
    <location>
        <begin position="461"/>
        <end position="487"/>
    </location>
</feature>
<dbReference type="PANTHER" id="PTHR12758">
    <property type="entry name" value="APOPTOSIS INHIBITOR 5-RELATED"/>
    <property type="match status" value="1"/>
</dbReference>
<dbReference type="GO" id="GO:0006915">
    <property type="term" value="P:apoptotic process"/>
    <property type="evidence" value="ECO:0007669"/>
    <property type="project" value="UniProtKB-KW"/>
</dbReference>
<dbReference type="Gene3D" id="1.25.10.10">
    <property type="entry name" value="Leucine-rich Repeat Variant"/>
    <property type="match status" value="1"/>
</dbReference>
<gene>
    <name evidence="4" type="primary">API5</name>
    <name evidence="4" type="ORF">AVEN_77513_1</name>
</gene>
<dbReference type="OrthoDB" id="19224at2759"/>
<comment type="caution">
    <text evidence="4">The sequence shown here is derived from an EMBL/GenBank/DDBJ whole genome shotgun (WGS) entry which is preliminary data.</text>
</comment>
<name>A0A4Y2F2K7_ARAVE</name>
<sequence>MDKVDKLYQNYDILADAKNKTSEHEMLYLEIIQAVKGDQSEKMLACQFIPRFLKDFPNLAETALDAQLDLVEDEDVAIRKNAVKYLPSFCKESKEFITKISDILTQMLQSEDSGELATVHTALMTILKIDIKATLEGIFIQISATEEDAIRKRAIQFLCTKFKFLPPELTTKDVEEFVLEKCKASFPEIGGDDFLNLMPLLSNLKIAKTIPVQQTLVNLIAEQAELDAEFQPSPDNVAGFLQCVRLALPYFSAFISSTPFANYICLFVVTKLNEIEELEGGPELSLDVIKLLAEISPFLIEDDQNKECAEVIHKILLEYIPLPPPADIENGSQSEEPNLKFTHIECLLYIFTHYLKHCPEFLTAADNSQRFKDLKARLQFLARGVQNGIKTFRESLVSNKSKETKAEETKMKAIILRTMNNINSLIKDLFRTPPTFKTVVSLSWKPVSTSSAKVPVTSAGVKRESDGVASDEKKVTKRDSKSVRELYHPPGGKYSTNVNFSRSRGSNFYSRGRGGKRFY</sequence>
<dbReference type="PANTHER" id="PTHR12758:SF19">
    <property type="entry name" value="APOPTOSIS INHIBITOR 5"/>
    <property type="match status" value="1"/>
</dbReference>
<organism evidence="4 5">
    <name type="scientific">Araneus ventricosus</name>
    <name type="common">Orbweaver spider</name>
    <name type="synonym">Epeira ventricosa</name>
    <dbReference type="NCBI Taxonomy" id="182803"/>
    <lineage>
        <taxon>Eukaryota</taxon>
        <taxon>Metazoa</taxon>
        <taxon>Ecdysozoa</taxon>
        <taxon>Arthropoda</taxon>
        <taxon>Chelicerata</taxon>
        <taxon>Arachnida</taxon>
        <taxon>Araneae</taxon>
        <taxon>Araneomorphae</taxon>
        <taxon>Entelegynae</taxon>
        <taxon>Araneoidea</taxon>
        <taxon>Araneidae</taxon>
        <taxon>Araneus</taxon>
    </lineage>
</organism>
<dbReference type="GO" id="GO:0043066">
    <property type="term" value="P:negative regulation of apoptotic process"/>
    <property type="evidence" value="ECO:0007669"/>
    <property type="project" value="TreeGrafter"/>
</dbReference>
<dbReference type="AlphaFoldDB" id="A0A4Y2F2K7"/>
<dbReference type="Pfam" id="PF05918">
    <property type="entry name" value="API5"/>
    <property type="match status" value="1"/>
</dbReference>
<accession>A0A4Y2F2K7</accession>
<keyword evidence="5" id="KW-1185">Reference proteome</keyword>
<protein>
    <submittedName>
        <fullName evidence="4">Apoptosis inhibitor 5</fullName>
    </submittedName>
</protein>
<dbReference type="InterPro" id="IPR008383">
    <property type="entry name" value="API5"/>
</dbReference>
<feature type="compositionally biased region" description="Polar residues" evidence="3">
    <location>
        <begin position="494"/>
        <end position="509"/>
    </location>
</feature>
<comment type="similarity">
    <text evidence="1">Belongs to the API5 family.</text>
</comment>
<evidence type="ECO:0000313" key="4">
    <source>
        <dbReference type="EMBL" id="GBM34546.1"/>
    </source>
</evidence>
<feature type="region of interest" description="Disordered" evidence="3">
    <location>
        <begin position="457"/>
        <end position="519"/>
    </location>
</feature>
<proteinExistence type="inferred from homology"/>